<proteinExistence type="predicted"/>
<comment type="subcellular location">
    <subcellularLocation>
        <location evidence="1">Cell membrane</location>
        <topology evidence="1">Peripheral membrane protein</topology>
    </subcellularLocation>
</comment>
<dbReference type="InterPro" id="IPR026961">
    <property type="entry name" value="PGG_dom"/>
</dbReference>
<dbReference type="Pfam" id="PF13962">
    <property type="entry name" value="PGG"/>
    <property type="match status" value="1"/>
</dbReference>
<dbReference type="InterPro" id="IPR036770">
    <property type="entry name" value="Ankyrin_rpt-contain_sf"/>
</dbReference>
<evidence type="ECO:0000256" key="2">
    <source>
        <dbReference type="SAM" id="MobiDB-lite"/>
    </source>
</evidence>
<name>A0AA86VRY6_9FABA</name>
<keyword evidence="3" id="KW-0812">Transmembrane</keyword>
<feature type="region of interest" description="Disordered" evidence="2">
    <location>
        <begin position="158"/>
        <end position="180"/>
    </location>
</feature>
<keyword evidence="3" id="KW-1133">Transmembrane helix</keyword>
<feature type="domain" description="PGG" evidence="4">
    <location>
        <begin position="336"/>
        <end position="437"/>
    </location>
</feature>
<dbReference type="PANTHER" id="PTHR24177:SF187">
    <property type="entry name" value="ANKYRIN REPEAT PROTEIN"/>
    <property type="match status" value="1"/>
</dbReference>
<feature type="transmembrane region" description="Helical" evidence="3">
    <location>
        <begin position="418"/>
        <end position="437"/>
    </location>
</feature>
<gene>
    <name evidence="5" type="ORF">AYBTSS11_LOCUS23121</name>
</gene>
<dbReference type="SUPFAM" id="SSF48403">
    <property type="entry name" value="Ankyrin repeat"/>
    <property type="match status" value="1"/>
</dbReference>
<dbReference type="AlphaFoldDB" id="A0AA86VRY6"/>
<protein>
    <recommendedName>
        <fullName evidence="4">PGG domain-containing protein</fullName>
    </recommendedName>
</protein>
<dbReference type="EMBL" id="OY731405">
    <property type="protein sequence ID" value="CAJ1971123.1"/>
    <property type="molecule type" value="Genomic_DNA"/>
</dbReference>
<dbReference type="PANTHER" id="PTHR24177">
    <property type="entry name" value="CASKIN"/>
    <property type="match status" value="1"/>
</dbReference>
<dbReference type="Proteomes" id="UP001189624">
    <property type="component" value="Chromosome 8"/>
</dbReference>
<evidence type="ECO:0000256" key="1">
    <source>
        <dbReference type="ARBA" id="ARBA00004202"/>
    </source>
</evidence>
<keyword evidence="6" id="KW-1185">Reference proteome</keyword>
<evidence type="ECO:0000259" key="4">
    <source>
        <dbReference type="Pfam" id="PF13962"/>
    </source>
</evidence>
<reference evidence="5" key="1">
    <citation type="submission" date="2023-10" db="EMBL/GenBank/DDBJ databases">
        <authorList>
            <person name="Domelevo Entfellner J.-B."/>
        </authorList>
    </citation>
    <scope>NUCLEOTIDE SEQUENCE</scope>
</reference>
<organism evidence="5 6">
    <name type="scientific">Sphenostylis stenocarpa</name>
    <dbReference type="NCBI Taxonomy" id="92480"/>
    <lineage>
        <taxon>Eukaryota</taxon>
        <taxon>Viridiplantae</taxon>
        <taxon>Streptophyta</taxon>
        <taxon>Embryophyta</taxon>
        <taxon>Tracheophyta</taxon>
        <taxon>Spermatophyta</taxon>
        <taxon>Magnoliopsida</taxon>
        <taxon>eudicotyledons</taxon>
        <taxon>Gunneridae</taxon>
        <taxon>Pentapetalae</taxon>
        <taxon>rosids</taxon>
        <taxon>fabids</taxon>
        <taxon>Fabales</taxon>
        <taxon>Fabaceae</taxon>
        <taxon>Papilionoideae</taxon>
        <taxon>50 kb inversion clade</taxon>
        <taxon>NPAAA clade</taxon>
        <taxon>indigoferoid/millettioid clade</taxon>
        <taxon>Phaseoleae</taxon>
        <taxon>Sphenostylis</taxon>
    </lineage>
</organism>
<keyword evidence="3" id="KW-0472">Membrane</keyword>
<evidence type="ECO:0000256" key="3">
    <source>
        <dbReference type="SAM" id="Phobius"/>
    </source>
</evidence>
<feature type="transmembrane region" description="Helical" evidence="3">
    <location>
        <begin position="16"/>
        <end position="37"/>
    </location>
</feature>
<evidence type="ECO:0000313" key="6">
    <source>
        <dbReference type="Proteomes" id="UP001189624"/>
    </source>
</evidence>
<dbReference type="Gramene" id="rna-AYBTSS11_LOCUS23121">
    <property type="protein sequence ID" value="CAJ1971123.1"/>
    <property type="gene ID" value="gene-AYBTSS11_LOCUS23121"/>
</dbReference>
<feature type="transmembrane region" description="Helical" evidence="3">
    <location>
        <begin position="345"/>
        <end position="364"/>
    </location>
</feature>
<feature type="compositionally biased region" description="Basic and acidic residues" evidence="2">
    <location>
        <begin position="169"/>
        <end position="180"/>
    </location>
</feature>
<evidence type="ECO:0000313" key="5">
    <source>
        <dbReference type="EMBL" id="CAJ1971123.1"/>
    </source>
</evidence>
<feature type="transmembrane region" description="Helical" evidence="3">
    <location>
        <begin position="384"/>
        <end position="406"/>
    </location>
</feature>
<accession>A0AA86VRY6</accession>
<dbReference type="Gene3D" id="1.25.40.20">
    <property type="entry name" value="Ankyrin repeat-containing domain"/>
    <property type="match status" value="1"/>
</dbReference>
<sequence length="466" mass="52852">MKKQPNSPKVKYPNNYATLCDFIVVFKSLAAVIGKFFTEKVQHYSKKAKQPEIIFETARVGFFRPKFETSKQFVKSAYVFILTLTLSGVELKEIKKTKKRHERSGQLLKALLKRPYAAYTGSGGIPTDILVEADMYNVYMEYKQGETSELGWLEEENKTEVDDENPQGMDKRWTRKTGQEAEEGKMDKKETAFLVAARNGIVEMVYELLYRIPSVIHNTNSMKENALLVAVINRQPLVVESLKKMMQFKPEIWNSLILTVDIDENTVLHLAAYAPSTDKSPQVAGSALQMMWDVKWFQYIQRLVPQHFYTRSNNRGKTPGEIFEETHQFLIEKSGDWLKQTFESCSVVAGLVAGVTFATCSTIPGGTNDQGRPHLEGKPAFNVFVIASLVGLCFSVIGLIMFLIIITSPMQSKDFRRALPFKILLGLSSLFISIAAMEDRKEDEWGGQTLEGNNQKLVERMRIPPI</sequence>
<dbReference type="GO" id="GO:0005886">
    <property type="term" value="C:plasma membrane"/>
    <property type="evidence" value="ECO:0007669"/>
    <property type="project" value="UniProtKB-SubCell"/>
</dbReference>